<evidence type="ECO:0000313" key="2">
    <source>
        <dbReference type="Proteomes" id="UP001498476"/>
    </source>
</evidence>
<evidence type="ECO:0000313" key="1">
    <source>
        <dbReference type="EMBL" id="KAK7413921.1"/>
    </source>
</evidence>
<dbReference type="Proteomes" id="UP001498476">
    <property type="component" value="Unassembled WGS sequence"/>
</dbReference>
<dbReference type="EMBL" id="JAZAVJ010000115">
    <property type="protein sequence ID" value="KAK7413921.1"/>
    <property type="molecule type" value="Genomic_DNA"/>
</dbReference>
<sequence>MADNLNIEALTPLDLLMPRTYIGALLAIRTTEPISSVLPRLQHGLDGLLKQVPWLSGRVLPAASASTLWNAAALELQWSVNDPTPTILDKGSIAGSFDALSAVGMPPSAIPAEVWPAPSMIDETVFANGAPIFAASLFRFSDE</sequence>
<dbReference type="Gene3D" id="3.30.559.10">
    <property type="entry name" value="Chloramphenicol acetyltransferase-like domain"/>
    <property type="match status" value="1"/>
</dbReference>
<comment type="caution">
    <text evidence="1">The sequence shown here is derived from an EMBL/GenBank/DDBJ whole genome shotgun (WGS) entry which is preliminary data.</text>
</comment>
<reference evidence="1 2" key="1">
    <citation type="journal article" date="2025" name="Microbiol. Resour. Announc.">
        <title>Draft genome sequences for Neonectria magnoliae and Neonectria punicea, canker pathogens of Liriodendron tulipifera and Acer saccharum in West Virginia.</title>
        <authorList>
            <person name="Petronek H.M."/>
            <person name="Kasson M.T."/>
            <person name="Metheny A.M."/>
            <person name="Stauder C.M."/>
            <person name="Lovett B."/>
            <person name="Lynch S.C."/>
            <person name="Garnas J.R."/>
            <person name="Kasson L.R."/>
            <person name="Stajich J.E."/>
        </authorList>
    </citation>
    <scope>NUCLEOTIDE SEQUENCE [LARGE SCALE GENOMIC DNA]</scope>
    <source>
        <strain evidence="1 2">NRRL 64653</strain>
    </source>
</reference>
<proteinExistence type="predicted"/>
<gene>
    <name evidence="1" type="ORF">QQX98_007188</name>
</gene>
<accession>A0ABR1GYK8</accession>
<organism evidence="1 2">
    <name type="scientific">Neonectria punicea</name>
    <dbReference type="NCBI Taxonomy" id="979145"/>
    <lineage>
        <taxon>Eukaryota</taxon>
        <taxon>Fungi</taxon>
        <taxon>Dikarya</taxon>
        <taxon>Ascomycota</taxon>
        <taxon>Pezizomycotina</taxon>
        <taxon>Sordariomycetes</taxon>
        <taxon>Hypocreomycetidae</taxon>
        <taxon>Hypocreales</taxon>
        <taxon>Nectriaceae</taxon>
        <taxon>Neonectria</taxon>
    </lineage>
</organism>
<protein>
    <submittedName>
        <fullName evidence="1">Uncharacterized protein</fullName>
    </submittedName>
</protein>
<name>A0ABR1GYK8_9HYPO</name>
<dbReference type="InterPro" id="IPR023213">
    <property type="entry name" value="CAT-like_dom_sf"/>
</dbReference>
<keyword evidence="2" id="KW-1185">Reference proteome</keyword>